<accession>A0A7X2PD00</accession>
<sequence length="448" mass="48669">MTKQIEKNAIVEGPIWKAILYFFFPILFGTFFQQLYNTVDAVIVGQFLGKQALAAVGGGTSTIINLLIGFFTGLASGASVVISHRYGSGNIDKTKQAINTAMAISIASSIIITAVGLLTAKASLEIIKTPDDILPQALKYMRIYYAGSTALVVYNMGTGVFRALGDSRHPLYFLIIGCICNIILDIIFIGAFKMGVEGAAFATVISQAISMLLTLVSLAKLKDGLKYRVLESRFNITELKEMLRIGLPSGIQSMLYTLSNLLIQSSVNGFGTDTAAAWAAYGKLDCMFWMIINAFGIAITTFVGQNYGAGKTDRVRKGVRTTILFAGGTTIVISLIYCLFARYAYMLFTQDENVINIGVEIIYIIAPTFITYITVEILSGTIRGAGKALVPTVICLTGICGIRVLWVCIVSPLIGTLSSVIVCYPITWVITSILFLTYYKKGKWLNNN</sequence>
<dbReference type="PANTHER" id="PTHR43298:SF2">
    <property type="entry name" value="FMN_FAD EXPORTER YEEO-RELATED"/>
    <property type="match status" value="1"/>
</dbReference>
<proteinExistence type="predicted"/>
<keyword evidence="12" id="KW-1185">Reference proteome</keyword>
<keyword evidence="5 10" id="KW-0812">Transmembrane</keyword>
<dbReference type="EMBL" id="VUNN01000015">
    <property type="protein sequence ID" value="MSU06671.1"/>
    <property type="molecule type" value="Genomic_DNA"/>
</dbReference>
<evidence type="ECO:0000256" key="3">
    <source>
        <dbReference type="ARBA" id="ARBA00022449"/>
    </source>
</evidence>
<name>A0A7X2PD00_9SPIO</name>
<keyword evidence="4" id="KW-1003">Cell membrane</keyword>
<dbReference type="GO" id="GO:0005886">
    <property type="term" value="C:plasma membrane"/>
    <property type="evidence" value="ECO:0007669"/>
    <property type="project" value="UniProtKB-SubCell"/>
</dbReference>
<keyword evidence="3" id="KW-0050">Antiport</keyword>
<dbReference type="GO" id="GO:0006811">
    <property type="term" value="P:monoatomic ion transport"/>
    <property type="evidence" value="ECO:0007669"/>
    <property type="project" value="UniProtKB-KW"/>
</dbReference>
<feature type="transmembrane region" description="Helical" evidence="10">
    <location>
        <begin position="56"/>
        <end position="82"/>
    </location>
</feature>
<feature type="transmembrane region" description="Helical" evidence="10">
    <location>
        <begin position="171"/>
        <end position="192"/>
    </location>
</feature>
<dbReference type="InterPro" id="IPR050222">
    <property type="entry name" value="MATE_MdtK"/>
</dbReference>
<keyword evidence="7" id="KW-0406">Ion transport</keyword>
<evidence type="ECO:0000313" key="11">
    <source>
        <dbReference type="EMBL" id="MSU06671.1"/>
    </source>
</evidence>
<dbReference type="PANTHER" id="PTHR43298">
    <property type="entry name" value="MULTIDRUG RESISTANCE PROTEIN NORM-RELATED"/>
    <property type="match status" value="1"/>
</dbReference>
<evidence type="ECO:0000313" key="12">
    <source>
        <dbReference type="Proteomes" id="UP000460549"/>
    </source>
</evidence>
<keyword evidence="2" id="KW-0813">Transport</keyword>
<comment type="subcellular location">
    <subcellularLocation>
        <location evidence="1">Cell membrane</location>
        <topology evidence="1">Multi-pass membrane protein</topology>
    </subcellularLocation>
</comment>
<feature type="transmembrane region" description="Helical" evidence="10">
    <location>
        <begin position="103"/>
        <end position="123"/>
    </location>
</feature>
<feature type="transmembrane region" description="Helical" evidence="10">
    <location>
        <begin position="18"/>
        <end position="36"/>
    </location>
</feature>
<dbReference type="RefSeq" id="WP_154425703.1">
    <property type="nucleotide sequence ID" value="NZ_VUNN01000015.1"/>
</dbReference>
<evidence type="ECO:0000256" key="2">
    <source>
        <dbReference type="ARBA" id="ARBA00022448"/>
    </source>
</evidence>
<dbReference type="InterPro" id="IPR002528">
    <property type="entry name" value="MATE_fam"/>
</dbReference>
<feature type="transmembrane region" description="Helical" evidence="10">
    <location>
        <begin position="321"/>
        <end position="345"/>
    </location>
</feature>
<dbReference type="GO" id="GO:0015297">
    <property type="term" value="F:antiporter activity"/>
    <property type="evidence" value="ECO:0007669"/>
    <property type="project" value="UniProtKB-KW"/>
</dbReference>
<organism evidence="11 12">
    <name type="scientific">Bullifex porci</name>
    <dbReference type="NCBI Taxonomy" id="2606638"/>
    <lineage>
        <taxon>Bacteria</taxon>
        <taxon>Pseudomonadati</taxon>
        <taxon>Spirochaetota</taxon>
        <taxon>Spirochaetia</taxon>
        <taxon>Spirochaetales</taxon>
        <taxon>Spirochaetaceae</taxon>
        <taxon>Bullifex</taxon>
    </lineage>
</organism>
<feature type="transmembrane region" description="Helical" evidence="10">
    <location>
        <begin position="419"/>
        <end position="439"/>
    </location>
</feature>
<feature type="transmembrane region" description="Helical" evidence="10">
    <location>
        <begin position="143"/>
        <end position="164"/>
    </location>
</feature>
<gene>
    <name evidence="11" type="ORF">FYJ80_07765</name>
</gene>
<keyword evidence="8 10" id="KW-0472">Membrane</keyword>
<evidence type="ECO:0000256" key="1">
    <source>
        <dbReference type="ARBA" id="ARBA00004651"/>
    </source>
</evidence>
<evidence type="ECO:0000256" key="10">
    <source>
        <dbReference type="SAM" id="Phobius"/>
    </source>
</evidence>
<feature type="transmembrane region" description="Helical" evidence="10">
    <location>
        <begin position="357"/>
        <end position="378"/>
    </location>
</feature>
<dbReference type="AlphaFoldDB" id="A0A7X2PD00"/>
<evidence type="ECO:0000256" key="7">
    <source>
        <dbReference type="ARBA" id="ARBA00023065"/>
    </source>
</evidence>
<dbReference type="NCBIfam" id="TIGR00797">
    <property type="entry name" value="matE"/>
    <property type="match status" value="1"/>
</dbReference>
<dbReference type="InterPro" id="IPR048279">
    <property type="entry name" value="MdtK-like"/>
</dbReference>
<evidence type="ECO:0000256" key="5">
    <source>
        <dbReference type="ARBA" id="ARBA00022692"/>
    </source>
</evidence>
<feature type="transmembrane region" description="Helical" evidence="10">
    <location>
        <begin position="198"/>
        <end position="221"/>
    </location>
</feature>
<comment type="caution">
    <text evidence="11">The sequence shown here is derived from an EMBL/GenBank/DDBJ whole genome shotgun (WGS) entry which is preliminary data.</text>
</comment>
<evidence type="ECO:0000256" key="8">
    <source>
        <dbReference type="ARBA" id="ARBA00023136"/>
    </source>
</evidence>
<dbReference type="Proteomes" id="UP000460549">
    <property type="component" value="Unassembled WGS sequence"/>
</dbReference>
<feature type="transmembrane region" description="Helical" evidence="10">
    <location>
        <begin position="287"/>
        <end position="309"/>
    </location>
</feature>
<reference evidence="11 12" key="1">
    <citation type="submission" date="2019-08" db="EMBL/GenBank/DDBJ databases">
        <title>In-depth cultivation of the pig gut microbiome towards novel bacterial diversity and tailored functional studies.</title>
        <authorList>
            <person name="Wylensek D."/>
            <person name="Hitch T.C.A."/>
            <person name="Clavel T."/>
        </authorList>
    </citation>
    <scope>NUCLEOTIDE SEQUENCE [LARGE SCALE GENOMIC DNA]</scope>
    <source>
        <strain evidence="11 12">NM-380-WT-3C1</strain>
    </source>
</reference>
<evidence type="ECO:0000256" key="6">
    <source>
        <dbReference type="ARBA" id="ARBA00022989"/>
    </source>
</evidence>
<evidence type="ECO:0000256" key="9">
    <source>
        <dbReference type="ARBA" id="ARBA00031636"/>
    </source>
</evidence>
<feature type="transmembrane region" description="Helical" evidence="10">
    <location>
        <begin position="390"/>
        <end position="413"/>
    </location>
</feature>
<evidence type="ECO:0000256" key="4">
    <source>
        <dbReference type="ARBA" id="ARBA00022475"/>
    </source>
</evidence>
<protein>
    <recommendedName>
        <fullName evidence="9">Multidrug-efflux transporter</fullName>
    </recommendedName>
</protein>
<keyword evidence="6 10" id="KW-1133">Transmembrane helix</keyword>
<dbReference type="CDD" id="cd13138">
    <property type="entry name" value="MATE_yoeA_like"/>
    <property type="match status" value="1"/>
</dbReference>
<dbReference type="PIRSF" id="PIRSF006603">
    <property type="entry name" value="DinF"/>
    <property type="match status" value="1"/>
</dbReference>
<dbReference type="GO" id="GO:0042910">
    <property type="term" value="F:xenobiotic transmembrane transporter activity"/>
    <property type="evidence" value="ECO:0007669"/>
    <property type="project" value="InterPro"/>
</dbReference>
<dbReference type="Pfam" id="PF01554">
    <property type="entry name" value="MatE"/>
    <property type="match status" value="2"/>
</dbReference>